<dbReference type="OrthoDB" id="113254at2"/>
<dbReference type="GO" id="GO:0009279">
    <property type="term" value="C:cell outer membrane"/>
    <property type="evidence" value="ECO:0007669"/>
    <property type="project" value="UniProtKB-SubCell"/>
</dbReference>
<dbReference type="PANTHER" id="PTHR30329">
    <property type="entry name" value="STATOR ELEMENT OF FLAGELLAR MOTOR COMPLEX"/>
    <property type="match status" value="1"/>
</dbReference>
<dbReference type="PRINTS" id="PR01021">
    <property type="entry name" value="OMPADOMAIN"/>
</dbReference>
<evidence type="ECO:0000313" key="7">
    <source>
        <dbReference type="EMBL" id="MXO52882.1"/>
    </source>
</evidence>
<dbReference type="Proteomes" id="UP000430272">
    <property type="component" value="Unassembled WGS sequence"/>
</dbReference>
<organism evidence="7 8">
    <name type="scientific">Qipengyuania pelagi</name>
    <dbReference type="NCBI Taxonomy" id="994320"/>
    <lineage>
        <taxon>Bacteria</taxon>
        <taxon>Pseudomonadati</taxon>
        <taxon>Pseudomonadota</taxon>
        <taxon>Alphaproteobacteria</taxon>
        <taxon>Sphingomonadales</taxon>
        <taxon>Erythrobacteraceae</taxon>
        <taxon>Qipengyuania</taxon>
    </lineage>
</organism>
<dbReference type="PANTHER" id="PTHR30329:SF21">
    <property type="entry name" value="LIPOPROTEIN YIAD-RELATED"/>
    <property type="match status" value="1"/>
</dbReference>
<gene>
    <name evidence="7" type="ORF">GRI47_02525</name>
</gene>
<reference evidence="7 8" key="1">
    <citation type="submission" date="2019-12" db="EMBL/GenBank/DDBJ databases">
        <title>Genomic-based taxomic classification of the family Erythrobacteraceae.</title>
        <authorList>
            <person name="Xu L."/>
        </authorList>
    </citation>
    <scope>NUCLEOTIDE SEQUENCE [LARGE SCALE GENOMIC DNA]</scope>
    <source>
        <strain evidence="7 8">JCM 17468</strain>
    </source>
</reference>
<feature type="chain" id="PRO_5032399312" evidence="5">
    <location>
        <begin position="32"/>
        <end position="283"/>
    </location>
</feature>
<proteinExistence type="predicted"/>
<dbReference type="SUPFAM" id="SSF103088">
    <property type="entry name" value="OmpA-like"/>
    <property type="match status" value="1"/>
</dbReference>
<dbReference type="InterPro" id="IPR036737">
    <property type="entry name" value="OmpA-like_sf"/>
</dbReference>
<evidence type="ECO:0000256" key="5">
    <source>
        <dbReference type="SAM" id="SignalP"/>
    </source>
</evidence>
<comment type="subcellular location">
    <subcellularLocation>
        <location evidence="1">Cell outer membrane</location>
    </subcellularLocation>
</comment>
<evidence type="ECO:0000256" key="3">
    <source>
        <dbReference type="ARBA" id="ARBA00023237"/>
    </source>
</evidence>
<feature type="signal peptide" evidence="5">
    <location>
        <begin position="1"/>
        <end position="31"/>
    </location>
</feature>
<evidence type="ECO:0000256" key="1">
    <source>
        <dbReference type="ARBA" id="ARBA00004442"/>
    </source>
</evidence>
<dbReference type="InterPro" id="IPR006664">
    <property type="entry name" value="OMP_bac"/>
</dbReference>
<dbReference type="PROSITE" id="PS51123">
    <property type="entry name" value="OMPA_2"/>
    <property type="match status" value="1"/>
</dbReference>
<comment type="caution">
    <text evidence="7">The sequence shown here is derived from an EMBL/GenBank/DDBJ whole genome shotgun (WGS) entry which is preliminary data.</text>
</comment>
<name>A0A844Y788_9SPHN</name>
<evidence type="ECO:0000259" key="6">
    <source>
        <dbReference type="PROSITE" id="PS51123"/>
    </source>
</evidence>
<keyword evidence="3" id="KW-0998">Cell outer membrane</keyword>
<sequence length="283" mass="29785">MTKFTAAPRALAFAAAIALPLGGGLSAQEQAATVDVYGEALVAGPDVDGIISARRDNRIQITAEDGTSTVVTIDQDTEVKGKGGFLGLGNKTLAADALINGLPVSVETLQTANGDLVASAIDFRNKDLEFASMIRQGTAQGFAEQTAATDALRNRVADIDQYNVKGTTNVFFDTGEAKLSGQAQADLCAAAAQANATDNALLLVVGYTDSTGDYDFNQQLSEKRAARVVNYLQQQCGWKPYRMLTPTGMAEADPLADNYTEQGKAQNRRVAVNVLVSKSVDGL</sequence>
<keyword evidence="2 4" id="KW-0472">Membrane</keyword>
<dbReference type="InterPro" id="IPR050330">
    <property type="entry name" value="Bact_OuterMem_StrucFunc"/>
</dbReference>
<protein>
    <submittedName>
        <fullName evidence="7">OmpA family protein</fullName>
    </submittedName>
</protein>
<evidence type="ECO:0000256" key="4">
    <source>
        <dbReference type="PROSITE-ProRule" id="PRU00473"/>
    </source>
</evidence>
<dbReference type="AlphaFoldDB" id="A0A844Y788"/>
<dbReference type="Gene3D" id="3.30.1330.60">
    <property type="entry name" value="OmpA-like domain"/>
    <property type="match status" value="1"/>
</dbReference>
<dbReference type="InterPro" id="IPR006665">
    <property type="entry name" value="OmpA-like"/>
</dbReference>
<dbReference type="Pfam" id="PF00691">
    <property type="entry name" value="OmpA"/>
    <property type="match status" value="1"/>
</dbReference>
<accession>A0A844Y788</accession>
<dbReference type="CDD" id="cd07185">
    <property type="entry name" value="OmpA_C-like"/>
    <property type="match status" value="1"/>
</dbReference>
<feature type="domain" description="OmpA-like" evidence="6">
    <location>
        <begin position="159"/>
        <end position="278"/>
    </location>
</feature>
<dbReference type="RefSeq" id="WP_160659805.1">
    <property type="nucleotide sequence ID" value="NZ_BAABDV010000001.1"/>
</dbReference>
<keyword evidence="5" id="KW-0732">Signal</keyword>
<keyword evidence="8" id="KW-1185">Reference proteome</keyword>
<evidence type="ECO:0000256" key="2">
    <source>
        <dbReference type="ARBA" id="ARBA00023136"/>
    </source>
</evidence>
<dbReference type="EMBL" id="WTYD01000001">
    <property type="protein sequence ID" value="MXO52882.1"/>
    <property type="molecule type" value="Genomic_DNA"/>
</dbReference>
<evidence type="ECO:0000313" key="8">
    <source>
        <dbReference type="Proteomes" id="UP000430272"/>
    </source>
</evidence>